<evidence type="ECO:0000313" key="2">
    <source>
        <dbReference type="Proteomes" id="UP001054945"/>
    </source>
</evidence>
<gene>
    <name evidence="1" type="ORF">CEXT_95251</name>
</gene>
<sequence>MVYLGIGVELRYTQPRSQPSSRCFACKSKHFLTLVGWSQVHTCPLLINIFQLMPSCLTPVDCIYLLLVIEFARLGQTHLLPK</sequence>
<dbReference type="EMBL" id="BPLR01004476">
    <property type="protein sequence ID" value="GIX95166.1"/>
    <property type="molecule type" value="Genomic_DNA"/>
</dbReference>
<protein>
    <submittedName>
        <fullName evidence="1">Uncharacterized protein</fullName>
    </submittedName>
</protein>
<dbReference type="AlphaFoldDB" id="A0AAV4PG68"/>
<evidence type="ECO:0000313" key="1">
    <source>
        <dbReference type="EMBL" id="GIX95166.1"/>
    </source>
</evidence>
<dbReference type="Proteomes" id="UP001054945">
    <property type="component" value="Unassembled WGS sequence"/>
</dbReference>
<comment type="caution">
    <text evidence="1">The sequence shown here is derived from an EMBL/GenBank/DDBJ whole genome shotgun (WGS) entry which is preliminary data.</text>
</comment>
<proteinExistence type="predicted"/>
<name>A0AAV4PG68_CAEEX</name>
<keyword evidence="2" id="KW-1185">Reference proteome</keyword>
<reference evidence="1 2" key="1">
    <citation type="submission" date="2021-06" db="EMBL/GenBank/DDBJ databases">
        <title>Caerostris extrusa draft genome.</title>
        <authorList>
            <person name="Kono N."/>
            <person name="Arakawa K."/>
        </authorList>
    </citation>
    <scope>NUCLEOTIDE SEQUENCE [LARGE SCALE GENOMIC DNA]</scope>
</reference>
<accession>A0AAV4PG68</accession>
<organism evidence="1 2">
    <name type="scientific">Caerostris extrusa</name>
    <name type="common">Bark spider</name>
    <name type="synonym">Caerostris bankana</name>
    <dbReference type="NCBI Taxonomy" id="172846"/>
    <lineage>
        <taxon>Eukaryota</taxon>
        <taxon>Metazoa</taxon>
        <taxon>Ecdysozoa</taxon>
        <taxon>Arthropoda</taxon>
        <taxon>Chelicerata</taxon>
        <taxon>Arachnida</taxon>
        <taxon>Araneae</taxon>
        <taxon>Araneomorphae</taxon>
        <taxon>Entelegynae</taxon>
        <taxon>Araneoidea</taxon>
        <taxon>Araneidae</taxon>
        <taxon>Caerostris</taxon>
    </lineage>
</organism>